<organism evidence="2 3">
    <name type="scientific">Drechmeria coniospora</name>
    <name type="common">Nematophagous fungus</name>
    <name type="synonym">Meria coniospora</name>
    <dbReference type="NCBI Taxonomy" id="98403"/>
    <lineage>
        <taxon>Eukaryota</taxon>
        <taxon>Fungi</taxon>
        <taxon>Dikarya</taxon>
        <taxon>Ascomycota</taxon>
        <taxon>Pezizomycotina</taxon>
        <taxon>Sordariomycetes</taxon>
        <taxon>Hypocreomycetidae</taxon>
        <taxon>Hypocreales</taxon>
        <taxon>Ophiocordycipitaceae</taxon>
        <taxon>Drechmeria</taxon>
    </lineage>
</organism>
<dbReference type="GeneID" id="63714023"/>
<name>A0A151GT53_DRECN</name>
<dbReference type="STRING" id="98403.A0A151GT53"/>
<evidence type="ECO:0000256" key="1">
    <source>
        <dbReference type="SAM" id="MobiDB-lite"/>
    </source>
</evidence>
<feature type="region of interest" description="Disordered" evidence="1">
    <location>
        <begin position="252"/>
        <end position="281"/>
    </location>
</feature>
<dbReference type="EMBL" id="LAYC01000001">
    <property type="protein sequence ID" value="KYK60243.1"/>
    <property type="molecule type" value="Genomic_DNA"/>
</dbReference>
<gene>
    <name evidence="2" type="ORF">DCS_01380</name>
</gene>
<protein>
    <submittedName>
        <fullName evidence="2">Uncharacterized protein</fullName>
    </submittedName>
</protein>
<dbReference type="InParanoid" id="A0A151GT53"/>
<dbReference type="Proteomes" id="UP000076580">
    <property type="component" value="Chromosome 01"/>
</dbReference>
<evidence type="ECO:0000313" key="3">
    <source>
        <dbReference type="Proteomes" id="UP000076580"/>
    </source>
</evidence>
<comment type="caution">
    <text evidence="2">The sequence shown here is derived from an EMBL/GenBank/DDBJ whole genome shotgun (WGS) entry which is preliminary data.</text>
</comment>
<reference evidence="2 3" key="1">
    <citation type="journal article" date="2016" name="Sci. Rep.">
        <title>Insights into Adaptations to a Near-Obligate Nematode Endoparasitic Lifestyle from the Finished Genome of Drechmeria coniospora.</title>
        <authorList>
            <person name="Zhang L."/>
            <person name="Zhou Z."/>
            <person name="Guo Q."/>
            <person name="Fokkens L."/>
            <person name="Miskei M."/>
            <person name="Pocsi I."/>
            <person name="Zhang W."/>
            <person name="Chen M."/>
            <person name="Wang L."/>
            <person name="Sun Y."/>
            <person name="Donzelli B.G."/>
            <person name="Gibson D.M."/>
            <person name="Nelson D.R."/>
            <person name="Luo J.G."/>
            <person name="Rep M."/>
            <person name="Liu H."/>
            <person name="Yang S."/>
            <person name="Wang J."/>
            <person name="Krasnoff S.B."/>
            <person name="Xu Y."/>
            <person name="Molnar I."/>
            <person name="Lin M."/>
        </authorList>
    </citation>
    <scope>NUCLEOTIDE SEQUENCE [LARGE SCALE GENOMIC DNA]</scope>
    <source>
        <strain evidence="2 3">ARSEF 6962</strain>
    </source>
</reference>
<dbReference type="RefSeq" id="XP_040659595.1">
    <property type="nucleotide sequence ID" value="XM_040798712.1"/>
</dbReference>
<sequence>MSATEHYSNVSAMVPGAARKRLREEDVVASSNCTGFVDHPNKRLHSLPLRSACRIMQQKCQSSFQVAPLTENANKANFQSHHVPWSSPPAPPAPLAATVLEQDTEMEMADASPPPHNEAADDRPYGHSADHIPTPVEASSVGTAVTGHNAEWAGRNPHVTQMNGVVNMGHHQTGFAESSVGHRAVGSYGNEGAFPLSGHVPSPPSEPTDSLQLQAFDSSSMMVDDETATSSRYTDMAPCSVDHANAMDIELPKIQRTSSSETGSTASSPGRRGHVRSKHTVNSWTWQPGMTKSFSIGYRSDCEKCRLKVPGHFNHIVIS</sequence>
<proteinExistence type="predicted"/>
<feature type="compositionally biased region" description="Low complexity" evidence="1">
    <location>
        <begin position="257"/>
        <end position="268"/>
    </location>
</feature>
<dbReference type="AlphaFoldDB" id="A0A151GT53"/>
<evidence type="ECO:0000313" key="2">
    <source>
        <dbReference type="EMBL" id="KYK60243.1"/>
    </source>
</evidence>
<keyword evidence="3" id="KW-1185">Reference proteome</keyword>
<accession>A0A151GT53</accession>